<dbReference type="Gene3D" id="3.90.120.10">
    <property type="entry name" value="DNA Methylase, subunit A, domain 2"/>
    <property type="match status" value="1"/>
</dbReference>
<name>A0A6B0GMX4_9EURY</name>
<dbReference type="SUPFAM" id="SSF53335">
    <property type="entry name" value="S-adenosyl-L-methionine-dependent methyltransferases"/>
    <property type="match status" value="1"/>
</dbReference>
<evidence type="ECO:0000313" key="6">
    <source>
        <dbReference type="EMBL" id="MWG36222.1"/>
    </source>
</evidence>
<reference evidence="6 7" key="1">
    <citation type="submission" date="2019-12" db="EMBL/GenBank/DDBJ databases">
        <title>Halocatena pleomorpha gen. nov. sp. nov., an extremely halophilic archaeon of family Halobacteriaceae isolated from saltpan soil.</title>
        <authorList>
            <person name="Pal Y."/>
            <person name="Verma A."/>
            <person name="Krishnamurthi S."/>
            <person name="Kumar P."/>
        </authorList>
    </citation>
    <scope>NUCLEOTIDE SEQUENCE [LARGE SCALE GENOMIC DNA]</scope>
    <source>
        <strain evidence="6 7">JCM 16495</strain>
    </source>
</reference>
<dbReference type="EMBL" id="WSZK01000033">
    <property type="protein sequence ID" value="MWG36222.1"/>
    <property type="molecule type" value="Genomic_DNA"/>
</dbReference>
<dbReference type="EC" id="2.1.1.37" evidence="1"/>
<dbReference type="Pfam" id="PF00145">
    <property type="entry name" value="DNA_methylase"/>
    <property type="match status" value="1"/>
</dbReference>
<proteinExistence type="inferred from homology"/>
<dbReference type="PROSITE" id="PS51257">
    <property type="entry name" value="PROKAR_LIPOPROTEIN"/>
    <property type="match status" value="1"/>
</dbReference>
<comment type="similarity">
    <text evidence="5">Belongs to the class I-like SAM-binding methyltransferase superfamily. C5-methyltransferase family.</text>
</comment>
<evidence type="ECO:0000256" key="5">
    <source>
        <dbReference type="RuleBase" id="RU000416"/>
    </source>
</evidence>
<dbReference type="Proteomes" id="UP000451471">
    <property type="component" value="Unassembled WGS sequence"/>
</dbReference>
<dbReference type="InterPro" id="IPR029063">
    <property type="entry name" value="SAM-dependent_MTases_sf"/>
</dbReference>
<accession>A0A6B0GMX4</accession>
<keyword evidence="3 6" id="KW-0808">Transferase</keyword>
<gene>
    <name evidence="6" type="primary">dcm</name>
    <name evidence="6" type="ORF">GQS65_17330</name>
</gene>
<evidence type="ECO:0000256" key="4">
    <source>
        <dbReference type="ARBA" id="ARBA00022691"/>
    </source>
</evidence>
<evidence type="ECO:0000313" key="7">
    <source>
        <dbReference type="Proteomes" id="UP000451471"/>
    </source>
</evidence>
<comment type="caution">
    <text evidence="6">The sequence shown here is derived from an EMBL/GenBank/DDBJ whole genome shotgun (WGS) entry which is preliminary data.</text>
</comment>
<dbReference type="InterPro" id="IPR001525">
    <property type="entry name" value="C5_MeTfrase"/>
</dbReference>
<dbReference type="InterPro" id="IPR050390">
    <property type="entry name" value="C5-Methyltransferase"/>
</dbReference>
<dbReference type="GO" id="GO:0003886">
    <property type="term" value="F:DNA (cytosine-5-)-methyltransferase activity"/>
    <property type="evidence" value="ECO:0007669"/>
    <property type="project" value="UniProtKB-EC"/>
</dbReference>
<dbReference type="PRINTS" id="PR00105">
    <property type="entry name" value="C5METTRFRASE"/>
</dbReference>
<dbReference type="RefSeq" id="WP_158205886.1">
    <property type="nucleotide sequence ID" value="NZ_WSZK01000033.1"/>
</dbReference>
<dbReference type="AlphaFoldDB" id="A0A6B0GMX4"/>
<dbReference type="PANTHER" id="PTHR10629:SF52">
    <property type="entry name" value="DNA (CYTOSINE-5)-METHYLTRANSFERASE 1"/>
    <property type="match status" value="1"/>
</dbReference>
<keyword evidence="4" id="KW-0949">S-adenosyl-L-methionine</keyword>
<evidence type="ECO:0000256" key="3">
    <source>
        <dbReference type="ARBA" id="ARBA00022679"/>
    </source>
</evidence>
<dbReference type="GO" id="GO:0044027">
    <property type="term" value="P:negative regulation of gene expression via chromosomal CpG island methylation"/>
    <property type="evidence" value="ECO:0007669"/>
    <property type="project" value="TreeGrafter"/>
</dbReference>
<keyword evidence="2 6" id="KW-0489">Methyltransferase</keyword>
<protein>
    <recommendedName>
        <fullName evidence="1">DNA (cytosine-5-)-methyltransferase</fullName>
        <ecNumber evidence="1">2.1.1.37</ecNumber>
    </recommendedName>
</protein>
<dbReference type="Gene3D" id="3.40.50.150">
    <property type="entry name" value="Vaccinia Virus protein VP39"/>
    <property type="match status" value="1"/>
</dbReference>
<dbReference type="NCBIfam" id="TIGR00675">
    <property type="entry name" value="dcm"/>
    <property type="match status" value="1"/>
</dbReference>
<evidence type="ECO:0000256" key="2">
    <source>
        <dbReference type="ARBA" id="ARBA00022603"/>
    </source>
</evidence>
<dbReference type="GO" id="GO:0032259">
    <property type="term" value="P:methylation"/>
    <property type="evidence" value="ECO:0007669"/>
    <property type="project" value="UniProtKB-KW"/>
</dbReference>
<organism evidence="6 7">
    <name type="scientific">Halomarina oriensis</name>
    <dbReference type="NCBI Taxonomy" id="671145"/>
    <lineage>
        <taxon>Archaea</taxon>
        <taxon>Methanobacteriati</taxon>
        <taxon>Methanobacteriota</taxon>
        <taxon>Stenosarchaea group</taxon>
        <taxon>Halobacteria</taxon>
        <taxon>Halobacteriales</taxon>
        <taxon>Natronomonadaceae</taxon>
        <taxon>Halomarina</taxon>
    </lineage>
</organism>
<evidence type="ECO:0000256" key="1">
    <source>
        <dbReference type="ARBA" id="ARBA00011975"/>
    </source>
</evidence>
<sequence>MRTDSLVAVDLFCGGGGFSTALALACEQLERDARLIAINHWTKAIETHKRNHPWAEHHNAKVEELHPPAVVGKDDVDLLVGGPECTHFSSARGGKPVNEQKRASPWHVVDWVQKTRPKHLIIENVPELESWGPVDEDGKPSRNGETFEAWINALHSLGYSMDWDVLNAADYGDATKRRRLFIVGQRNGRATFPTPTHSKTPDEDTAPWRRAADILNHSHRGGSVWERSRPLSDNTMQRIAQGLREHCGDEVAAFADAIEELTPDDVHQMQEDIVAVDDLDSALVERTEPFFVAAPAVAADGGSVAESETGTRMVMGQQSNARALDADDAPVPTIATRGAIHYIEAEPFVKPRNGPRRGLHSNATYQPDERPLHTVTAKNHDGHLVSPFLVEYYGNSDTASLSDPVPTVTTKDRHALCVPELSPWGLDLRYRMLQPDELAAAQGFPPEYEFVGNKGETTEQIGNAVPVNMAKALIENVLTDEAVSLTSFGNEEVPTDD</sequence>
<keyword evidence="7" id="KW-1185">Reference proteome</keyword>
<dbReference type="PROSITE" id="PS51679">
    <property type="entry name" value="SAM_MT_C5"/>
    <property type="match status" value="1"/>
</dbReference>
<dbReference type="PANTHER" id="PTHR10629">
    <property type="entry name" value="CYTOSINE-SPECIFIC METHYLTRANSFERASE"/>
    <property type="match status" value="1"/>
</dbReference>
<dbReference type="GO" id="GO:0003677">
    <property type="term" value="F:DNA binding"/>
    <property type="evidence" value="ECO:0007669"/>
    <property type="project" value="TreeGrafter"/>
</dbReference>
<dbReference type="OrthoDB" id="5033at2157"/>